<comment type="caution">
    <text evidence="1">The sequence shown here is derived from an EMBL/GenBank/DDBJ whole genome shotgun (WGS) entry which is preliminary data.</text>
</comment>
<name>A0ACC1MA01_9FUNG</name>
<sequence>MYWRIDCTERLLLKVHGNDDDCSRKIEVAPKTSRPRSTTFSAGSISSGNKEPLLDEYSGNGVVVRWAGTSDGHLLAGVTRQGIYLWSVKPFVQLSKLVYDAVDELGQFVDVVWGGGGSNDRALFAVTSTGFIYEIAVYEREGPALEFQFKEQHYYVRGPGEAEGIASLGLAQKRTYRLPSNASGGSVVVVVCAARVGDDLALVCTRTHVFRLTWAGEVESTVLVRDIYDNPLAQVQQVLRVPSKDDGEWTELYLFSDGSVHALCFDGSVRQMDQGGSGGFTVLAYNGMARIVAAGTAQGEVVLWQGAELEELARWARREEEHVAALAWTADGAALACAYATGCVAMRSVLGFELNATRIEGSARHSVAVARTLHWGAGSTRLLVLSDSMALGNRRCGQQADVLPFARLGGWAAAGRVCVYSDDKVFLHSGDFSGSGGGGGGGQGAAWMAAHVPADYLAANWPLRHVAASDDGLHVAVAGSRGVACYGAATHRWRLFRSRQAEAAIACACLAWCGAWLVAAVETSAGEPQLQFFGRGRGPLDDAVAAVGLAAPAVVLSSHDSLLLVLCADAVVYQYAVFEGSGGEVSVTLRRAVSLAASGVDPRRVRSLQWVPSAQFDARPQFLVLEGTALRVVGPGSGSGSATRVTGRAEFSITSAVNFGSMHSTVWWFSGSHLCAELISLDDFMDDGGRVLGSSEGASSPRLMRIRPEFYPVAVSPDRGMAVGIDQDDGVVAGFLPVRAKLYLPNMLEHMLVANGDRSEQDALLYAACFEHYDFFPHAMEILLHSALEQQHRSDVLLLPRVVALLENFAKFREIVVHCARKTEAALWPLLFECLGGPESFFQQCLAAGELETATQSLIILQTLEPASVNDVNILRLLRLVDEAKMADLAVEILRFLKMTAESDTTMKLLLTRLRKQK</sequence>
<evidence type="ECO:0000313" key="1">
    <source>
        <dbReference type="EMBL" id="KAJ2899915.1"/>
    </source>
</evidence>
<accession>A0ACC1MA01</accession>
<proteinExistence type="predicted"/>
<keyword evidence="2" id="KW-1185">Reference proteome</keyword>
<evidence type="ECO:0000313" key="2">
    <source>
        <dbReference type="Proteomes" id="UP001139981"/>
    </source>
</evidence>
<dbReference type="Proteomes" id="UP001139981">
    <property type="component" value="Unassembled WGS sequence"/>
</dbReference>
<reference evidence="1" key="1">
    <citation type="submission" date="2022-07" db="EMBL/GenBank/DDBJ databases">
        <title>Phylogenomic reconstructions and comparative analyses of Kickxellomycotina fungi.</title>
        <authorList>
            <person name="Reynolds N.K."/>
            <person name="Stajich J.E."/>
            <person name="Barry K."/>
            <person name="Grigoriev I.V."/>
            <person name="Crous P."/>
            <person name="Smith M.E."/>
        </authorList>
    </citation>
    <scope>NUCLEOTIDE SEQUENCE</scope>
    <source>
        <strain evidence="1">CBS 190363</strain>
    </source>
</reference>
<gene>
    <name evidence="1" type="primary">RIC1</name>
    <name evidence="1" type="ORF">IWW38_000793</name>
</gene>
<organism evidence="1 2">
    <name type="scientific">Coemansia aciculifera</name>
    <dbReference type="NCBI Taxonomy" id="417176"/>
    <lineage>
        <taxon>Eukaryota</taxon>
        <taxon>Fungi</taxon>
        <taxon>Fungi incertae sedis</taxon>
        <taxon>Zoopagomycota</taxon>
        <taxon>Kickxellomycotina</taxon>
        <taxon>Kickxellomycetes</taxon>
        <taxon>Kickxellales</taxon>
        <taxon>Kickxellaceae</taxon>
        <taxon>Coemansia</taxon>
    </lineage>
</organism>
<dbReference type="EMBL" id="JANBVB010000015">
    <property type="protein sequence ID" value="KAJ2899915.1"/>
    <property type="molecule type" value="Genomic_DNA"/>
</dbReference>
<protein>
    <submittedName>
        <fullName evidence="1">WD40 repeat protein</fullName>
    </submittedName>
</protein>